<sequence>MGVWSLKMDGELLSGCLGVPVEQSAAFAAGTTRMWDLRWGKSTIKANRL</sequence>
<dbReference type="EMBL" id="LGST01000017">
    <property type="protein sequence ID" value="KNE00764.1"/>
    <property type="molecule type" value="Genomic_DNA"/>
</dbReference>
<protein>
    <submittedName>
        <fullName evidence="1">Uncharacterized protein</fullName>
    </submittedName>
</protein>
<proteinExistence type="predicted"/>
<evidence type="ECO:0000313" key="2">
    <source>
        <dbReference type="Proteomes" id="UP000037122"/>
    </source>
</evidence>
<comment type="caution">
    <text evidence="1">The sequence shown here is derived from an EMBL/GenBank/DDBJ whole genome shotgun (WGS) entry which is preliminary data.</text>
</comment>
<dbReference type="VEuPathDB" id="FungiDB:QG37_02294"/>
<dbReference type="Proteomes" id="UP000037122">
    <property type="component" value="Unassembled WGS sequence"/>
</dbReference>
<gene>
    <name evidence="1" type="ORF">QG37_02294</name>
</gene>
<evidence type="ECO:0000313" key="1">
    <source>
        <dbReference type="EMBL" id="KNE00764.1"/>
    </source>
</evidence>
<reference evidence="2" key="1">
    <citation type="journal article" date="2015" name="BMC Genomics">
        <title>Draft genome of a commonly misdiagnosed multidrug resistant pathogen Candida auris.</title>
        <authorList>
            <person name="Chatterjee S."/>
            <person name="Alampalli S.V."/>
            <person name="Nageshan R.K."/>
            <person name="Chettiar S.T."/>
            <person name="Joshi S."/>
            <person name="Tatu U.S."/>
        </authorList>
    </citation>
    <scope>NUCLEOTIDE SEQUENCE [LARGE SCALE GENOMIC DNA]</scope>
    <source>
        <strain evidence="2">6684</strain>
    </source>
</reference>
<dbReference type="AlphaFoldDB" id="A0A0L0P381"/>
<accession>A0A0L0P381</accession>
<name>A0A0L0P381_CANAR</name>
<organism evidence="1 2">
    <name type="scientific">Candidozyma auris</name>
    <name type="common">Yeast</name>
    <name type="synonym">Candida auris</name>
    <dbReference type="NCBI Taxonomy" id="498019"/>
    <lineage>
        <taxon>Eukaryota</taxon>
        <taxon>Fungi</taxon>
        <taxon>Dikarya</taxon>
        <taxon>Ascomycota</taxon>
        <taxon>Saccharomycotina</taxon>
        <taxon>Pichiomycetes</taxon>
        <taxon>Metschnikowiaceae</taxon>
        <taxon>Candidozyma</taxon>
    </lineage>
</organism>